<comment type="caution">
    <text evidence="1">The sequence shown here is derived from an EMBL/GenBank/DDBJ whole genome shotgun (WGS) entry which is preliminary data.</text>
</comment>
<sequence length="103" mass="11458">MPEEASPVSAVPSARGTRTPEAVAEFVREIAPKVSRVRISICAKGAYCVTPFRASGVPFVLPRSTAITVAHWVTRLYPDVDWRTPHTFDLHHGNLVTDFRDDR</sequence>
<evidence type="ECO:0000313" key="1">
    <source>
        <dbReference type="EMBL" id="GAA4947754.1"/>
    </source>
</evidence>
<dbReference type="EMBL" id="BAABHS010000001">
    <property type="protein sequence ID" value="GAA4947754.1"/>
    <property type="molecule type" value="Genomic_DNA"/>
</dbReference>
<gene>
    <name evidence="1" type="ORF">GCM10023205_04660</name>
</gene>
<name>A0ABP9GLX1_9ACTN</name>
<organism evidence="1 2">
    <name type="scientific">Yinghuangia aomiensis</name>
    <dbReference type="NCBI Taxonomy" id="676205"/>
    <lineage>
        <taxon>Bacteria</taxon>
        <taxon>Bacillati</taxon>
        <taxon>Actinomycetota</taxon>
        <taxon>Actinomycetes</taxon>
        <taxon>Kitasatosporales</taxon>
        <taxon>Streptomycetaceae</taxon>
        <taxon>Yinghuangia</taxon>
    </lineage>
</organism>
<protein>
    <recommendedName>
        <fullName evidence="3">Transposase</fullName>
    </recommendedName>
</protein>
<dbReference type="RefSeq" id="WP_345673499.1">
    <property type="nucleotide sequence ID" value="NZ_BAABHS010000001.1"/>
</dbReference>
<accession>A0ABP9GLX1</accession>
<dbReference type="Proteomes" id="UP001500466">
    <property type="component" value="Unassembled WGS sequence"/>
</dbReference>
<reference evidence="2" key="1">
    <citation type="journal article" date="2019" name="Int. J. Syst. Evol. Microbiol.">
        <title>The Global Catalogue of Microorganisms (GCM) 10K type strain sequencing project: providing services to taxonomists for standard genome sequencing and annotation.</title>
        <authorList>
            <consortium name="The Broad Institute Genomics Platform"/>
            <consortium name="The Broad Institute Genome Sequencing Center for Infectious Disease"/>
            <person name="Wu L."/>
            <person name="Ma J."/>
        </authorList>
    </citation>
    <scope>NUCLEOTIDE SEQUENCE [LARGE SCALE GENOMIC DNA]</scope>
    <source>
        <strain evidence="2">JCM 17986</strain>
    </source>
</reference>
<keyword evidence="2" id="KW-1185">Reference proteome</keyword>
<evidence type="ECO:0000313" key="2">
    <source>
        <dbReference type="Proteomes" id="UP001500466"/>
    </source>
</evidence>
<proteinExistence type="predicted"/>
<evidence type="ECO:0008006" key="3">
    <source>
        <dbReference type="Google" id="ProtNLM"/>
    </source>
</evidence>